<reference evidence="2" key="1">
    <citation type="submission" date="2015-09" db="EMBL/GenBank/DDBJ databases">
        <authorList>
            <person name="Wibberg D."/>
        </authorList>
    </citation>
    <scope>NUCLEOTIDE SEQUENCE [LARGE SCALE GENOMIC DNA]</scope>
    <source>
        <strain evidence="2">SD1D</strain>
    </source>
</reference>
<proteinExistence type="predicted"/>
<protein>
    <submittedName>
        <fullName evidence="1">Uncharacterized protein</fullName>
    </submittedName>
</protein>
<accession>A0A0K8J5X4</accession>
<name>A0A0K8J5X4_9FIRM</name>
<sequence length="403" mass="44584">MEKRKLVINAAICDCRSVTEEILNSYESIQINTSCILVSKNSKELLSRYHVAMNTADVTEIPDDAEVLIQNGSFTIEENTIMSKPTVLIVNGSLHINKGSEKALESFLSIQVNGSVSYPSDTQNQLPPLKVNGSVSTYPSDAICLKNKFILDKVFILRAKNAKYYAKNKVLVIDETLDLSSLISKGTTFITNTAIIAENLLDKAILLFDDETDIKVLPAGYSYVEEGTLNDLMVSKHGDKIYVDGDLVITSESENTLKKITGLKVTGSILISKKLIDNLHSLDIEYKDLKFIKGKIIKDKGFLTINKNTLEGLEDGVTITDCGFVKINSDITAEEIEEKLHFIDCGFIQCQPDQKGAIELVSEDVGLIKDKTETSIESLDEDEDSLNPYDKNTQVINAATYKM</sequence>
<dbReference type="RefSeq" id="WP_058258071.1">
    <property type="nucleotide sequence ID" value="NZ_DUPS01000007.1"/>
</dbReference>
<dbReference type="EMBL" id="LN879430">
    <property type="protein sequence ID" value="CUH92728.1"/>
    <property type="molecule type" value="Genomic_DNA"/>
</dbReference>
<keyword evidence="2" id="KW-1185">Reference proteome</keyword>
<evidence type="ECO:0000313" key="2">
    <source>
        <dbReference type="Proteomes" id="UP000196053"/>
    </source>
</evidence>
<dbReference type="OrthoDB" id="1860910at2"/>
<gene>
    <name evidence="1" type="ORF">SD1D_1182</name>
</gene>
<organism evidence="1 2">
    <name type="scientific">Herbinix luporum</name>
    <dbReference type="NCBI Taxonomy" id="1679721"/>
    <lineage>
        <taxon>Bacteria</taxon>
        <taxon>Bacillati</taxon>
        <taxon>Bacillota</taxon>
        <taxon>Clostridia</taxon>
        <taxon>Lachnospirales</taxon>
        <taxon>Lachnospiraceae</taxon>
        <taxon>Herbinix</taxon>
    </lineage>
</organism>
<dbReference type="KEGG" id="hsd:SD1D_1182"/>
<dbReference type="Proteomes" id="UP000196053">
    <property type="component" value="Chromosome I"/>
</dbReference>
<evidence type="ECO:0000313" key="1">
    <source>
        <dbReference type="EMBL" id="CUH92728.1"/>
    </source>
</evidence>
<dbReference type="AlphaFoldDB" id="A0A0K8J5X4"/>